<dbReference type="InterPro" id="IPR007486">
    <property type="entry name" value="YebE"/>
</dbReference>
<dbReference type="AlphaFoldDB" id="A0A4U0YVH0"/>
<evidence type="ECO:0000313" key="3">
    <source>
        <dbReference type="Proteomes" id="UP000306340"/>
    </source>
</evidence>
<sequence length="231" mass="24400">MSLKKVLGLMLASRMAGRGGRRGGLGTAAMLGGGMGRKAGLASMAYLAYRAYQDHQSRSGGNQATGQTTGTPTSAQGGIGGMIGSVMESLTGQSQPQPAAAPTQTQTAPEGEDRITDAKALLLLQAMVAAAWADNAISTEERSRIIGQLDAAGADESDRRLVEREIAQPQPLDRLLLQVRDRETAEQFYLASRAAIDPNTPENKAYLDTLRARLSLSDEEVREVEDLTGGV</sequence>
<evidence type="ECO:0000313" key="2">
    <source>
        <dbReference type="EMBL" id="TKA95688.1"/>
    </source>
</evidence>
<dbReference type="Gene3D" id="1.10.3680.10">
    <property type="entry name" value="TerB-like"/>
    <property type="match status" value="1"/>
</dbReference>
<dbReference type="SUPFAM" id="SSF158682">
    <property type="entry name" value="TerB-like"/>
    <property type="match status" value="1"/>
</dbReference>
<comment type="caution">
    <text evidence="2">The sequence shown here is derived from an EMBL/GenBank/DDBJ whole genome shotgun (WGS) entry which is preliminary data.</text>
</comment>
<feature type="region of interest" description="Disordered" evidence="1">
    <location>
        <begin position="57"/>
        <end position="112"/>
    </location>
</feature>
<organism evidence="2 3">
    <name type="scientific">Cereibacter changlensis</name>
    <dbReference type="NCBI Taxonomy" id="402884"/>
    <lineage>
        <taxon>Bacteria</taxon>
        <taxon>Pseudomonadati</taxon>
        <taxon>Pseudomonadota</taxon>
        <taxon>Alphaproteobacteria</taxon>
        <taxon>Rhodobacterales</taxon>
        <taxon>Paracoccaceae</taxon>
        <taxon>Cereibacter</taxon>
    </lineage>
</organism>
<feature type="compositionally biased region" description="Low complexity" evidence="1">
    <location>
        <begin position="95"/>
        <end position="109"/>
    </location>
</feature>
<feature type="compositionally biased region" description="Low complexity" evidence="1">
    <location>
        <begin position="59"/>
        <end position="76"/>
    </location>
</feature>
<accession>A0A4U0YVH0</accession>
<protein>
    <submittedName>
        <fullName evidence="2">Tellurite resistance TerB family protein</fullName>
    </submittedName>
</protein>
<name>A0A4U0YVH0_9RHOB</name>
<reference evidence="2 3" key="1">
    <citation type="submission" date="2019-04" db="EMBL/GenBank/DDBJ databases">
        <title>Crypto-aerobic microbial life in anoxic (sulfidic) marine sediments.</title>
        <authorList>
            <person name="Bhattacharya S."/>
            <person name="Roy C."/>
            <person name="Mondal N."/>
            <person name="Sarkar J."/>
            <person name="Mandal S."/>
            <person name="Rameez M.J."/>
            <person name="Ghosh W."/>
        </authorList>
    </citation>
    <scope>NUCLEOTIDE SEQUENCE [LARGE SCALE GENOMIC DNA]</scope>
    <source>
        <strain evidence="2 3">SBBC</strain>
    </source>
</reference>
<dbReference type="InterPro" id="IPR029024">
    <property type="entry name" value="TerB-like"/>
</dbReference>
<dbReference type="CDD" id="cd07178">
    <property type="entry name" value="terB_like_YebE"/>
    <property type="match status" value="1"/>
</dbReference>
<dbReference type="EMBL" id="SWAU01000158">
    <property type="protein sequence ID" value="TKA95688.1"/>
    <property type="molecule type" value="Genomic_DNA"/>
</dbReference>
<proteinExistence type="predicted"/>
<evidence type="ECO:0000256" key="1">
    <source>
        <dbReference type="SAM" id="MobiDB-lite"/>
    </source>
</evidence>
<dbReference type="Proteomes" id="UP000306340">
    <property type="component" value="Unassembled WGS sequence"/>
</dbReference>
<gene>
    <name evidence="2" type="ORF">FAZ78_15500</name>
</gene>
<dbReference type="Pfam" id="PF04391">
    <property type="entry name" value="DUF533"/>
    <property type="match status" value="1"/>
</dbReference>
<dbReference type="RefSeq" id="WP_136793396.1">
    <property type="nucleotide sequence ID" value="NZ_SWAU01000158.1"/>
</dbReference>